<proteinExistence type="predicted"/>
<keyword evidence="8" id="KW-1185">Reference proteome</keyword>
<protein>
    <recommendedName>
        <fullName evidence="6">UvrD-like helicase C-terminal domain-containing protein</fullName>
    </recommendedName>
</protein>
<keyword evidence="1" id="KW-0547">Nucleotide-binding</keyword>
<evidence type="ECO:0000313" key="7">
    <source>
        <dbReference type="EMBL" id="KAJ3515658.1"/>
    </source>
</evidence>
<evidence type="ECO:0000256" key="2">
    <source>
        <dbReference type="ARBA" id="ARBA00022801"/>
    </source>
</evidence>
<evidence type="ECO:0000259" key="6">
    <source>
        <dbReference type="Pfam" id="PF13361"/>
    </source>
</evidence>
<evidence type="ECO:0000256" key="4">
    <source>
        <dbReference type="ARBA" id="ARBA00022840"/>
    </source>
</evidence>
<feature type="domain" description="UvrD-like helicase C-terminal" evidence="6">
    <location>
        <begin position="117"/>
        <end position="200"/>
    </location>
</feature>
<dbReference type="EMBL" id="JANKHO010000086">
    <property type="protein sequence ID" value="KAJ3515658.1"/>
    <property type="molecule type" value="Genomic_DNA"/>
</dbReference>
<dbReference type="InterPro" id="IPR039904">
    <property type="entry name" value="TRANK1"/>
</dbReference>
<accession>A0A9W8TD50</accession>
<dbReference type="InterPro" id="IPR027417">
    <property type="entry name" value="P-loop_NTPase"/>
</dbReference>
<evidence type="ECO:0000256" key="1">
    <source>
        <dbReference type="ARBA" id="ARBA00022741"/>
    </source>
</evidence>
<keyword evidence="2" id="KW-0378">Hydrolase</keyword>
<feature type="region of interest" description="Disordered" evidence="5">
    <location>
        <begin position="1059"/>
        <end position="1115"/>
    </location>
</feature>
<evidence type="ECO:0000256" key="5">
    <source>
        <dbReference type="SAM" id="MobiDB-lite"/>
    </source>
</evidence>
<sequence>MNYRSHSGIVNAAGSIVELLEKFFPDSIDKLQRERSLTPGLNPIFFEGSIWTHRDTLFPKRWSLLPYHQIAFGSEQCRVFLLLSERLSHYLFALKGILVRDEKARERLEEEMGKPGLIFTIHESKGLEFNDLQVLIYNFFHDSDIDLACWTAVLNAVNSQSPLSRWHVPTFSESRHSGLCIELKILYVGITRARNKLWIADESDKGEPMRVFWSSRGLITNSLPNHTLIIHQSTPEQWKEKGDELFSKRHFKHAKQCYQKAELPHAVVIANAYALLQDAEQTPTSAAAESSNAFEKAATAFYNCSQDPRITTRKDVYLYEAGRCFEQSSNITEALKAYSLCKAYDQVARLCMERRMFDEACETILRYPEQIKEFERMKEKLRDHYFAEEDFGALHSLFKDLDEQIKHFNWKPSLKSRLLVYHNRFEEAAELERHEGNRKKAVELFLQARNYTAAKALILQALWNATSFKNNFTSSTCKFFDMAQDLRTNTDCWTRAEINELDMFGLILSSSSDERDAKLAKLGQAFNIAHRVLPCWSSLDQYFFDIPSRFQRDHDVFQIHDILVHFLTYVTSLKGLMAKERPMSDLAKLFGFRFSESQAEQVLVASSWHRPQSLKPGHPSFVPISNQHFAERARHKLDELLSTRLQVEEECLKSHSRFQPCLCSQDPTCDRFHVDPCRLNIPAYLACITGHLTQIHILSVTKNARGIDFPIPVKIFWMERIFRLLHCFGSSFTLAWDSNSRHKEALSAGIGIAKVWIREILLSYGFLPPASRLTFAISAMDFVTRFSEKESSLWTILPQLRQLTDLSERRTDRPLMPEDRSRQPRLPVDMYRKILKLRSEANQGLEFLCEVLQMNYSIDLESFFVVFERVCAVFTMSYYREKYQIYSGLILPRNWLYLATCTTVEQFQNGDLDKIHCLFKSLLEGLCHDQAFGQFLLSTDGYPEGLSDSLRGRFLLRTFTSVALVCLNIQDDHFISKILALTEELWWDCDISRYSPLVQRFFQVSDVFEMNLLALESLRNSPHQELIQVGMQMDPVPEGRDGVRLVTFRNFRHLHSMLSQPPEVPSALPEVSCPPPESSTQEGSAPASTEADTAPPSADALMTEPEPMAERSIAELPPESHIKACIIIEKYRSKKSHMHGAEAVSLKSEDTYEYHYCKCLEHVKSANLVHPPYKVRFLAAVPHLLLALHSAQDGLYARKRAIKKPRSPLKPSTEGEPVDFALLAEEQTKINSLSKVLGTLAAKVELTSDMHLTQDVNKLRETAHEALVVLRSAVALCPIDKKVLESIGELERVRL</sequence>
<dbReference type="GO" id="GO:0005524">
    <property type="term" value="F:ATP binding"/>
    <property type="evidence" value="ECO:0007669"/>
    <property type="project" value="UniProtKB-KW"/>
</dbReference>
<dbReference type="InterPro" id="IPR014017">
    <property type="entry name" value="DNA_helicase_UvrD-like_C"/>
</dbReference>
<keyword evidence="4" id="KW-0067">ATP-binding</keyword>
<dbReference type="InterPro" id="IPR011990">
    <property type="entry name" value="TPR-like_helical_dom_sf"/>
</dbReference>
<gene>
    <name evidence="7" type="ORF">NLJ89_g1628</name>
</gene>
<reference evidence="7" key="1">
    <citation type="submission" date="2022-07" db="EMBL/GenBank/DDBJ databases">
        <title>Genome Sequence of Agrocybe chaxingu.</title>
        <authorList>
            <person name="Buettner E."/>
        </authorList>
    </citation>
    <scope>NUCLEOTIDE SEQUENCE</scope>
    <source>
        <strain evidence="7">MP-N11</strain>
    </source>
</reference>
<dbReference type="GO" id="GO:0004386">
    <property type="term" value="F:helicase activity"/>
    <property type="evidence" value="ECO:0007669"/>
    <property type="project" value="UniProtKB-KW"/>
</dbReference>
<dbReference type="PANTHER" id="PTHR21529">
    <property type="entry name" value="MAMMARY TURMOR VIRUS RECEPTOR HOMOLOG 1, 2 MTVR1, 2"/>
    <property type="match status" value="1"/>
</dbReference>
<dbReference type="PANTHER" id="PTHR21529:SF4">
    <property type="entry name" value="TPR AND ANKYRIN REPEAT-CONTAINING PROTEIN 1"/>
    <property type="match status" value="1"/>
</dbReference>
<evidence type="ECO:0000313" key="8">
    <source>
        <dbReference type="Proteomes" id="UP001148786"/>
    </source>
</evidence>
<dbReference type="SUPFAM" id="SSF52540">
    <property type="entry name" value="P-loop containing nucleoside triphosphate hydrolases"/>
    <property type="match status" value="1"/>
</dbReference>
<dbReference type="Proteomes" id="UP001148786">
    <property type="component" value="Unassembled WGS sequence"/>
</dbReference>
<evidence type="ECO:0000256" key="3">
    <source>
        <dbReference type="ARBA" id="ARBA00022806"/>
    </source>
</evidence>
<dbReference type="GO" id="GO:0016787">
    <property type="term" value="F:hydrolase activity"/>
    <property type="evidence" value="ECO:0007669"/>
    <property type="project" value="UniProtKB-KW"/>
</dbReference>
<keyword evidence="3" id="KW-0347">Helicase</keyword>
<name>A0A9W8TD50_9AGAR</name>
<dbReference type="SUPFAM" id="SSF48452">
    <property type="entry name" value="TPR-like"/>
    <property type="match status" value="1"/>
</dbReference>
<dbReference type="OrthoDB" id="3156807at2759"/>
<dbReference type="Gene3D" id="3.40.50.300">
    <property type="entry name" value="P-loop containing nucleotide triphosphate hydrolases"/>
    <property type="match status" value="1"/>
</dbReference>
<feature type="compositionally biased region" description="Polar residues" evidence="5">
    <location>
        <begin position="1078"/>
        <end position="1091"/>
    </location>
</feature>
<dbReference type="Pfam" id="PF13361">
    <property type="entry name" value="UvrD_C"/>
    <property type="match status" value="1"/>
</dbReference>
<organism evidence="7 8">
    <name type="scientific">Agrocybe chaxingu</name>
    <dbReference type="NCBI Taxonomy" id="84603"/>
    <lineage>
        <taxon>Eukaryota</taxon>
        <taxon>Fungi</taxon>
        <taxon>Dikarya</taxon>
        <taxon>Basidiomycota</taxon>
        <taxon>Agaricomycotina</taxon>
        <taxon>Agaricomycetes</taxon>
        <taxon>Agaricomycetidae</taxon>
        <taxon>Agaricales</taxon>
        <taxon>Agaricineae</taxon>
        <taxon>Strophariaceae</taxon>
        <taxon>Agrocybe</taxon>
    </lineage>
</organism>
<comment type="caution">
    <text evidence="7">The sequence shown here is derived from an EMBL/GenBank/DDBJ whole genome shotgun (WGS) entry which is preliminary data.</text>
</comment>